<organism evidence="1 2">
    <name type="scientific">Euzebya pacifica</name>
    <dbReference type="NCBI Taxonomy" id="1608957"/>
    <lineage>
        <taxon>Bacteria</taxon>
        <taxon>Bacillati</taxon>
        <taxon>Actinomycetota</taxon>
        <taxon>Nitriliruptoria</taxon>
        <taxon>Euzebyales</taxon>
    </lineage>
</organism>
<gene>
    <name evidence="1" type="ORF">DVS28_a3950</name>
</gene>
<keyword evidence="2" id="KW-1185">Reference proteome</keyword>
<evidence type="ECO:0000313" key="1">
    <source>
        <dbReference type="EMBL" id="AXV08621.1"/>
    </source>
</evidence>
<proteinExistence type="predicted"/>
<dbReference type="EMBL" id="CP031165">
    <property type="protein sequence ID" value="AXV08621.1"/>
    <property type="molecule type" value="Genomic_DNA"/>
</dbReference>
<sequence length="125" mass="13557">MAQRRPTLRLALGGLVAIVVLLGAMAVGPYADYTAARGRVDTLTDEQLGLLEAVDSLESERTRLEDPVSLEEEARSQLGMTRPGEIPYIVVNPPTEPPVEPDAPAVAPEPPLIERVLETVSAWFR</sequence>
<name>A0A346Y2C4_9ACTN</name>
<evidence type="ECO:0000313" key="2">
    <source>
        <dbReference type="Proteomes" id="UP000264006"/>
    </source>
</evidence>
<dbReference type="Pfam" id="PF04977">
    <property type="entry name" value="DivIC"/>
    <property type="match status" value="1"/>
</dbReference>
<dbReference type="Proteomes" id="UP000264006">
    <property type="component" value="Chromosome"/>
</dbReference>
<accession>A0A346Y2C4</accession>
<reference evidence="1 2" key="1">
    <citation type="submission" date="2018-09" db="EMBL/GenBank/DDBJ databases">
        <title>Complete genome sequence of Euzebya sp. DY32-46 isolated from seawater of Pacific Ocean.</title>
        <authorList>
            <person name="Xu L."/>
            <person name="Wu Y.-H."/>
            <person name="Xu X.-W."/>
        </authorList>
    </citation>
    <scope>NUCLEOTIDE SEQUENCE [LARGE SCALE GENOMIC DNA]</scope>
    <source>
        <strain evidence="1 2">DY32-46</strain>
    </source>
</reference>
<protein>
    <recommendedName>
        <fullName evidence="3">Septum formation initiator family protein</fullName>
    </recommendedName>
</protein>
<evidence type="ECO:0008006" key="3">
    <source>
        <dbReference type="Google" id="ProtNLM"/>
    </source>
</evidence>
<dbReference type="KEGG" id="euz:DVS28_a3950"/>
<dbReference type="AlphaFoldDB" id="A0A346Y2C4"/>
<dbReference type="InterPro" id="IPR007060">
    <property type="entry name" value="FtsL/DivIC"/>
</dbReference>